<dbReference type="RefSeq" id="WP_121486007.1">
    <property type="nucleotide sequence ID" value="NZ_QQXL01000009.1"/>
</dbReference>
<name>A0A496PFP5_9MICC</name>
<keyword evidence="2" id="KW-1133">Transmembrane helix</keyword>
<evidence type="ECO:0000313" key="5">
    <source>
        <dbReference type="Proteomes" id="UP000273119"/>
    </source>
</evidence>
<dbReference type="EMBL" id="QQXL01000009">
    <property type="protein sequence ID" value="RKW69436.1"/>
    <property type="molecule type" value="Genomic_DNA"/>
</dbReference>
<feature type="domain" description="LytR/CpsA/Psr regulator C-terminal" evidence="3">
    <location>
        <begin position="141"/>
        <end position="224"/>
    </location>
</feature>
<protein>
    <submittedName>
        <fullName evidence="4">LytR family transcriptional regulator</fullName>
    </submittedName>
</protein>
<keyword evidence="5" id="KW-1185">Reference proteome</keyword>
<accession>A0A496PFP5</accession>
<dbReference type="PANTHER" id="PTHR33392:SF6">
    <property type="entry name" value="POLYISOPRENYL-TEICHOIC ACID--PEPTIDOGLYCAN TEICHOIC ACID TRANSFERASE TAGU"/>
    <property type="match status" value="1"/>
</dbReference>
<feature type="compositionally biased region" description="Low complexity" evidence="1">
    <location>
        <begin position="113"/>
        <end position="138"/>
    </location>
</feature>
<dbReference type="PANTHER" id="PTHR33392">
    <property type="entry name" value="POLYISOPRENYL-TEICHOIC ACID--PEPTIDOGLYCAN TEICHOIC ACID TRANSFERASE TAGU"/>
    <property type="match status" value="1"/>
</dbReference>
<evidence type="ECO:0000256" key="1">
    <source>
        <dbReference type="SAM" id="MobiDB-lite"/>
    </source>
</evidence>
<feature type="transmembrane region" description="Helical" evidence="2">
    <location>
        <begin position="33"/>
        <end position="56"/>
    </location>
</feature>
<reference evidence="4 5" key="1">
    <citation type="submission" date="2018-07" db="EMBL/GenBank/DDBJ databases">
        <title>Arthrobacter sp. nov., isolated from raw cow's milk with high bacterial count.</title>
        <authorList>
            <person name="Hahne J."/>
            <person name="Isele D."/>
            <person name="Lipski A."/>
        </authorList>
    </citation>
    <scope>NUCLEOTIDE SEQUENCE [LARGE SCALE GENOMIC DNA]</scope>
    <source>
        <strain evidence="4 5">JZ R-183</strain>
    </source>
</reference>
<feature type="region of interest" description="Disordered" evidence="1">
    <location>
        <begin position="150"/>
        <end position="169"/>
    </location>
</feature>
<sequence length="227" mass="23348">MTQYPRDEFDVVPENARREGSHRSFVRLRDPRTGIWTLIVIGLLALAVGAVMFFVVHPKVETVAGDADSGTSQSEDSGDEAKSSDKAGSSDQAKSTDKAKDGGEGEVKKSDEASAPASSGSSESASSSPSSSSSDSADLSATVGVYNGTGRSGLASGSASTLKSAGYTNVSNANWTKRTSVSAVYYKDAASKATAEAIAKRLKISTVVQTANIPSPVSVVIGTDRSN</sequence>
<proteinExistence type="predicted"/>
<dbReference type="Pfam" id="PF13399">
    <property type="entry name" value="LytR_C"/>
    <property type="match status" value="1"/>
</dbReference>
<comment type="caution">
    <text evidence="4">The sequence shown here is derived from an EMBL/GenBank/DDBJ whole genome shotgun (WGS) entry which is preliminary data.</text>
</comment>
<keyword evidence="2" id="KW-0812">Transmembrane</keyword>
<dbReference type="AlphaFoldDB" id="A0A496PFP5"/>
<dbReference type="InterPro" id="IPR027381">
    <property type="entry name" value="LytR/CpsA/Psr_C"/>
</dbReference>
<dbReference type="Proteomes" id="UP000273119">
    <property type="component" value="Unassembled WGS sequence"/>
</dbReference>
<evidence type="ECO:0000313" key="4">
    <source>
        <dbReference type="EMBL" id="RKW69436.1"/>
    </source>
</evidence>
<gene>
    <name evidence="4" type="ORF">DWQ67_12825</name>
</gene>
<feature type="compositionally biased region" description="Basic and acidic residues" evidence="1">
    <location>
        <begin position="94"/>
        <end position="112"/>
    </location>
</feature>
<feature type="compositionally biased region" description="Polar residues" evidence="1">
    <location>
        <begin position="155"/>
        <end position="169"/>
    </location>
</feature>
<evidence type="ECO:0000256" key="2">
    <source>
        <dbReference type="SAM" id="Phobius"/>
    </source>
</evidence>
<feature type="region of interest" description="Disordered" evidence="1">
    <location>
        <begin position="64"/>
        <end position="138"/>
    </location>
</feature>
<keyword evidence="2" id="KW-0472">Membrane</keyword>
<organism evidence="4 5">
    <name type="scientific">Galactobacter caseinivorans</name>
    <dbReference type="NCBI Taxonomy" id="2676123"/>
    <lineage>
        <taxon>Bacteria</taxon>
        <taxon>Bacillati</taxon>
        <taxon>Actinomycetota</taxon>
        <taxon>Actinomycetes</taxon>
        <taxon>Micrococcales</taxon>
        <taxon>Micrococcaceae</taxon>
        <taxon>Galactobacter</taxon>
    </lineage>
</organism>
<dbReference type="InterPro" id="IPR050922">
    <property type="entry name" value="LytR/CpsA/Psr_CW_biosynth"/>
</dbReference>
<evidence type="ECO:0000259" key="3">
    <source>
        <dbReference type="Pfam" id="PF13399"/>
    </source>
</evidence>
<dbReference type="Gene3D" id="3.30.70.2390">
    <property type="match status" value="1"/>
</dbReference>